<comment type="caution">
    <text evidence="1">The sequence shown here is derived from an EMBL/GenBank/DDBJ whole genome shotgun (WGS) entry which is preliminary data.</text>
</comment>
<dbReference type="Proteomes" id="UP001165430">
    <property type="component" value="Unassembled WGS sequence"/>
</dbReference>
<gene>
    <name evidence="1" type="ORF">MM213_02970</name>
</gene>
<dbReference type="RefSeq" id="WP_241410015.1">
    <property type="nucleotide sequence ID" value="NZ_JAKZGO010000002.1"/>
</dbReference>
<reference evidence="1" key="1">
    <citation type="submission" date="2022-03" db="EMBL/GenBank/DDBJ databases">
        <title>De novo assembled genomes of Belliella spp. (Cyclobacteriaceae) strains.</title>
        <authorList>
            <person name="Szabo A."/>
            <person name="Korponai K."/>
            <person name="Felfoldi T."/>
        </authorList>
    </citation>
    <scope>NUCLEOTIDE SEQUENCE</scope>
    <source>
        <strain evidence="1">DSM 111903</strain>
    </source>
</reference>
<proteinExistence type="predicted"/>
<keyword evidence="2" id="KW-1185">Reference proteome</keyword>
<dbReference type="EMBL" id="JAKZGO010000002">
    <property type="protein sequence ID" value="MCH7412432.1"/>
    <property type="molecule type" value="Genomic_DNA"/>
</dbReference>
<organism evidence="1 2">
    <name type="scientific">Belliella alkalica</name>
    <dbReference type="NCBI Taxonomy" id="1730871"/>
    <lineage>
        <taxon>Bacteria</taxon>
        <taxon>Pseudomonadati</taxon>
        <taxon>Bacteroidota</taxon>
        <taxon>Cytophagia</taxon>
        <taxon>Cytophagales</taxon>
        <taxon>Cyclobacteriaceae</taxon>
        <taxon>Belliella</taxon>
    </lineage>
</organism>
<protein>
    <submittedName>
        <fullName evidence="1">Uncharacterized protein</fullName>
    </submittedName>
</protein>
<evidence type="ECO:0000313" key="2">
    <source>
        <dbReference type="Proteomes" id="UP001165430"/>
    </source>
</evidence>
<evidence type="ECO:0000313" key="1">
    <source>
        <dbReference type="EMBL" id="MCH7412432.1"/>
    </source>
</evidence>
<name>A0ABS9V7P2_9BACT</name>
<accession>A0ABS9V7P2</accession>
<sequence>MKSYFHYHDQSLLTVSWPDVVLMLDTVNPIDGRDESGLNQIFEGIDNSSTPVLTWIDIKEF</sequence>